<evidence type="ECO:0000256" key="2">
    <source>
        <dbReference type="ARBA" id="ARBA00022692"/>
    </source>
</evidence>
<dbReference type="Proteomes" id="UP000777265">
    <property type="component" value="Unassembled WGS sequence"/>
</dbReference>
<dbReference type="GO" id="GO:0032153">
    <property type="term" value="C:cell division site"/>
    <property type="evidence" value="ECO:0007669"/>
    <property type="project" value="TreeGrafter"/>
</dbReference>
<evidence type="ECO:0000256" key="4">
    <source>
        <dbReference type="ARBA" id="ARBA00022989"/>
    </source>
</evidence>
<keyword evidence="4 6" id="KW-1133">Transmembrane helix</keyword>
<feature type="transmembrane region" description="Helical" evidence="6">
    <location>
        <begin position="274"/>
        <end position="294"/>
    </location>
</feature>
<accession>A0A971M4F7</accession>
<sequence length="368" mass="41336">MRVDKRKLYHLDWYLIINGLILFAIGLMNLISATSSFYSGSYGFIVKQLVAFCVGVILIAVIINFDYRTLAGHAHVFYFIIFAAVVLVLVWGMAAGGARRWISIFGISFQPSEFIKPVLVLLLACILHEKKREKVLLGPRDVVVPFVWTLSPFVLILLQPDLGTGLIILLVSLALLWFVGMKKSTYAILIAVGTLLPLVAWRYVLKPYQKQRIYTFLNIDADPLGVGYHTKQAMIAVGSGKFFGKGYMQGTQHKLQFIPEHHTDFIYTVFAEEWGFLGSIIFFLLFLTFIRRCLKISQDAHDDLGSIIAFGLAMIIFLQFTINVLMAIHLAPVVGIPLPFISYGGSSLISVLVSVGLLLNINMRRYMF</sequence>
<dbReference type="EMBL" id="JAAYEE010000107">
    <property type="protein sequence ID" value="NLW35137.1"/>
    <property type="molecule type" value="Genomic_DNA"/>
</dbReference>
<dbReference type="GO" id="GO:0051301">
    <property type="term" value="P:cell division"/>
    <property type="evidence" value="ECO:0007669"/>
    <property type="project" value="InterPro"/>
</dbReference>
<name>A0A971M4F7_9BACT</name>
<feature type="transmembrane region" description="Helical" evidence="6">
    <location>
        <begin position="101"/>
        <end position="125"/>
    </location>
</feature>
<feature type="transmembrane region" description="Helical" evidence="6">
    <location>
        <begin position="76"/>
        <end position="95"/>
    </location>
</feature>
<reference evidence="7" key="1">
    <citation type="journal article" date="2020" name="Biotechnol. Biofuels">
        <title>New insights from the biogas microbiome by comprehensive genome-resolved metagenomics of nearly 1600 species originating from multiple anaerobic digesters.</title>
        <authorList>
            <person name="Campanaro S."/>
            <person name="Treu L."/>
            <person name="Rodriguez-R L.M."/>
            <person name="Kovalovszki A."/>
            <person name="Ziels R.M."/>
            <person name="Maus I."/>
            <person name="Zhu X."/>
            <person name="Kougias P.G."/>
            <person name="Basile A."/>
            <person name="Luo G."/>
            <person name="Schluter A."/>
            <person name="Konstantinidis K.T."/>
            <person name="Angelidaki I."/>
        </authorList>
    </citation>
    <scope>NUCLEOTIDE SEQUENCE</scope>
    <source>
        <strain evidence="7">AS06rmzACSIP_7</strain>
    </source>
</reference>
<feature type="transmembrane region" description="Helical" evidence="6">
    <location>
        <begin position="44"/>
        <end position="64"/>
    </location>
</feature>
<comment type="subcellular location">
    <subcellularLocation>
        <location evidence="1">Membrane</location>
        <topology evidence="1">Multi-pass membrane protein</topology>
    </subcellularLocation>
</comment>
<evidence type="ECO:0000256" key="5">
    <source>
        <dbReference type="ARBA" id="ARBA00023136"/>
    </source>
</evidence>
<dbReference type="GO" id="GO:0008360">
    <property type="term" value="P:regulation of cell shape"/>
    <property type="evidence" value="ECO:0007669"/>
    <property type="project" value="UniProtKB-KW"/>
</dbReference>
<evidence type="ECO:0000256" key="3">
    <source>
        <dbReference type="ARBA" id="ARBA00022960"/>
    </source>
</evidence>
<evidence type="ECO:0000256" key="6">
    <source>
        <dbReference type="SAM" id="Phobius"/>
    </source>
</evidence>
<dbReference type="InterPro" id="IPR001182">
    <property type="entry name" value="FtsW/RodA"/>
</dbReference>
<dbReference type="Pfam" id="PF01098">
    <property type="entry name" value="FTSW_RODA_SPOVE"/>
    <property type="match status" value="1"/>
</dbReference>
<dbReference type="GO" id="GO:0015648">
    <property type="term" value="F:lipid-linked peptidoglycan transporter activity"/>
    <property type="evidence" value="ECO:0007669"/>
    <property type="project" value="TreeGrafter"/>
</dbReference>
<evidence type="ECO:0000313" key="7">
    <source>
        <dbReference type="EMBL" id="NLW35137.1"/>
    </source>
</evidence>
<feature type="transmembrane region" description="Helical" evidence="6">
    <location>
        <begin position="12"/>
        <end position="32"/>
    </location>
</feature>
<protein>
    <submittedName>
        <fullName evidence="7">Rod shape-determining protein RodA</fullName>
    </submittedName>
</protein>
<feature type="transmembrane region" description="Helical" evidence="6">
    <location>
        <begin position="306"/>
        <end position="328"/>
    </location>
</feature>
<dbReference type="PANTHER" id="PTHR30474:SF1">
    <property type="entry name" value="PEPTIDOGLYCAN GLYCOSYLTRANSFERASE MRDB"/>
    <property type="match status" value="1"/>
</dbReference>
<evidence type="ECO:0000313" key="8">
    <source>
        <dbReference type="Proteomes" id="UP000777265"/>
    </source>
</evidence>
<dbReference type="AlphaFoldDB" id="A0A971M4F7"/>
<organism evidence="7 8">
    <name type="scientific">Syntrophorhabdus aromaticivorans</name>
    <dbReference type="NCBI Taxonomy" id="328301"/>
    <lineage>
        <taxon>Bacteria</taxon>
        <taxon>Pseudomonadati</taxon>
        <taxon>Thermodesulfobacteriota</taxon>
        <taxon>Syntrophorhabdia</taxon>
        <taxon>Syntrophorhabdales</taxon>
        <taxon>Syntrophorhabdaceae</taxon>
        <taxon>Syntrophorhabdus</taxon>
    </lineage>
</organism>
<reference evidence="7" key="2">
    <citation type="submission" date="2020-01" db="EMBL/GenBank/DDBJ databases">
        <authorList>
            <person name="Campanaro S."/>
        </authorList>
    </citation>
    <scope>NUCLEOTIDE SEQUENCE</scope>
    <source>
        <strain evidence="7">AS06rmzACSIP_7</strain>
    </source>
</reference>
<comment type="caution">
    <text evidence="7">The sequence shown here is derived from an EMBL/GenBank/DDBJ whole genome shotgun (WGS) entry which is preliminary data.</text>
</comment>
<gene>
    <name evidence="7" type="primary">rodA</name>
    <name evidence="7" type="ORF">GXY80_06590</name>
</gene>
<feature type="transmembrane region" description="Helical" evidence="6">
    <location>
        <begin position="137"/>
        <end position="156"/>
    </location>
</feature>
<feature type="transmembrane region" description="Helical" evidence="6">
    <location>
        <begin position="186"/>
        <end position="204"/>
    </location>
</feature>
<feature type="transmembrane region" description="Helical" evidence="6">
    <location>
        <begin position="340"/>
        <end position="361"/>
    </location>
</feature>
<keyword evidence="3" id="KW-0133">Cell shape</keyword>
<keyword evidence="2 6" id="KW-0812">Transmembrane</keyword>
<dbReference type="InterPro" id="IPR011923">
    <property type="entry name" value="RodA/MrdB"/>
</dbReference>
<feature type="transmembrane region" description="Helical" evidence="6">
    <location>
        <begin position="162"/>
        <end position="179"/>
    </location>
</feature>
<proteinExistence type="predicted"/>
<dbReference type="GO" id="GO:0005886">
    <property type="term" value="C:plasma membrane"/>
    <property type="evidence" value="ECO:0007669"/>
    <property type="project" value="TreeGrafter"/>
</dbReference>
<dbReference type="NCBIfam" id="TIGR02210">
    <property type="entry name" value="rodA_shape"/>
    <property type="match status" value="1"/>
</dbReference>
<evidence type="ECO:0000256" key="1">
    <source>
        <dbReference type="ARBA" id="ARBA00004141"/>
    </source>
</evidence>
<keyword evidence="5 6" id="KW-0472">Membrane</keyword>
<dbReference type="PANTHER" id="PTHR30474">
    <property type="entry name" value="CELL CYCLE PROTEIN"/>
    <property type="match status" value="1"/>
</dbReference>